<keyword evidence="2" id="KW-1185">Reference proteome</keyword>
<dbReference type="EMBL" id="JAVDTF010000002">
    <property type="protein sequence ID" value="MDR6784335.1"/>
    <property type="molecule type" value="Genomic_DNA"/>
</dbReference>
<evidence type="ECO:0000313" key="2">
    <source>
        <dbReference type="Proteomes" id="UP001246858"/>
    </source>
</evidence>
<sequence>MYNSKFKLALGWSLFIIVSYIFWLFAYFVLAKFALSEISSFRYGNISISEALSLGNIFWYLVYIGGIALCMYVIRLFIVKSPAPKSAALIYAALIIISEAVLLKGLLDSTPIINIFPHIVINLCFLFGIIITYFKHGDAVLKTQAD</sequence>
<organism evidence="1 2">
    <name type="scientific">Pedobacter africanus</name>
    <dbReference type="NCBI Taxonomy" id="151894"/>
    <lineage>
        <taxon>Bacteria</taxon>
        <taxon>Pseudomonadati</taxon>
        <taxon>Bacteroidota</taxon>
        <taxon>Sphingobacteriia</taxon>
        <taxon>Sphingobacteriales</taxon>
        <taxon>Sphingobacteriaceae</taxon>
        <taxon>Pedobacter</taxon>
    </lineage>
</organism>
<gene>
    <name evidence="1" type="ORF">J2X78_002900</name>
</gene>
<accession>A0ACC6KYV0</accession>
<evidence type="ECO:0000313" key="1">
    <source>
        <dbReference type="EMBL" id="MDR6784335.1"/>
    </source>
</evidence>
<proteinExistence type="predicted"/>
<protein>
    <submittedName>
        <fullName evidence="1">Membrane protein</fullName>
    </submittedName>
</protein>
<reference evidence="1" key="1">
    <citation type="submission" date="2023-07" db="EMBL/GenBank/DDBJ databases">
        <title>Sorghum-associated microbial communities from plants grown in Nebraska, USA.</title>
        <authorList>
            <person name="Schachtman D."/>
        </authorList>
    </citation>
    <scope>NUCLEOTIDE SEQUENCE</scope>
    <source>
        <strain evidence="1">2697</strain>
    </source>
</reference>
<name>A0ACC6KYV0_9SPHI</name>
<dbReference type="Proteomes" id="UP001246858">
    <property type="component" value="Unassembled WGS sequence"/>
</dbReference>
<comment type="caution">
    <text evidence="1">The sequence shown here is derived from an EMBL/GenBank/DDBJ whole genome shotgun (WGS) entry which is preliminary data.</text>
</comment>